<dbReference type="Proteomes" id="UP000823749">
    <property type="component" value="Chromosome 2"/>
</dbReference>
<evidence type="ECO:0000313" key="2">
    <source>
        <dbReference type="Proteomes" id="UP000823749"/>
    </source>
</evidence>
<comment type="caution">
    <text evidence="1">The sequence shown here is derived from an EMBL/GenBank/DDBJ whole genome shotgun (WGS) entry which is preliminary data.</text>
</comment>
<proteinExistence type="predicted"/>
<gene>
    <name evidence="1" type="ORF">RHGRI_004938</name>
</gene>
<accession>A0AAV6LAG5</accession>
<keyword evidence="2" id="KW-1185">Reference proteome</keyword>
<reference evidence="1" key="1">
    <citation type="submission" date="2020-08" db="EMBL/GenBank/DDBJ databases">
        <title>Plant Genome Project.</title>
        <authorList>
            <person name="Zhang R.-G."/>
        </authorList>
    </citation>
    <scope>NUCLEOTIDE SEQUENCE</scope>
    <source>
        <strain evidence="1">WSP0</strain>
        <tissue evidence="1">Leaf</tissue>
    </source>
</reference>
<dbReference type="EMBL" id="JACTNZ010000002">
    <property type="protein sequence ID" value="KAG5562058.1"/>
    <property type="molecule type" value="Genomic_DNA"/>
</dbReference>
<sequence>MTTFNDVFRDLQRDTAFSAQLLPGTTVRNSFFTFAGTALDGSPIERARLARAAGPPEPELDMQAVGWAIADHNNFDVPRINRWDDLAFEGFPAVPEEIPFDHAANDSWLAAQEEDMMDPLDGIALPLLFDPPEPVVEEEPYFWDPEPAWQFPADYVLEEVVPDFEAFYTEEDLRQEEPRILGECFRASTIDSLLASAADVEYDPTFYIIDENLPRRCASPRRGLPHYGFRRSTR</sequence>
<protein>
    <submittedName>
        <fullName evidence="1">Uncharacterized protein</fullName>
    </submittedName>
</protein>
<organism evidence="1 2">
    <name type="scientific">Rhododendron griersonianum</name>
    <dbReference type="NCBI Taxonomy" id="479676"/>
    <lineage>
        <taxon>Eukaryota</taxon>
        <taxon>Viridiplantae</taxon>
        <taxon>Streptophyta</taxon>
        <taxon>Embryophyta</taxon>
        <taxon>Tracheophyta</taxon>
        <taxon>Spermatophyta</taxon>
        <taxon>Magnoliopsida</taxon>
        <taxon>eudicotyledons</taxon>
        <taxon>Gunneridae</taxon>
        <taxon>Pentapetalae</taxon>
        <taxon>asterids</taxon>
        <taxon>Ericales</taxon>
        <taxon>Ericaceae</taxon>
        <taxon>Ericoideae</taxon>
        <taxon>Rhodoreae</taxon>
        <taxon>Rhododendron</taxon>
    </lineage>
</organism>
<evidence type="ECO:0000313" key="1">
    <source>
        <dbReference type="EMBL" id="KAG5562058.1"/>
    </source>
</evidence>
<dbReference type="AlphaFoldDB" id="A0AAV6LAG5"/>
<name>A0AAV6LAG5_9ERIC</name>